<sequence>MTNFEEFKILHSGNEPLLLANVWNVQSALQYEKLGFKAIGTSSAAIAAELGYEDGEKMPFEEYLFMIKRIKSAVQIPLTVDLEGGYGKNAEEIISNIIQLHEIGAAGINIEDSVVVESGRKILDAADFTFKLKRITENLKSRNRSVFINVRSDVFLLNLPNPVEESKQRIKQYEAAGINGIFLPCITNENHINEITRFTKLPVNVMCMPDLLNFEKLKELGVKRISMGNFVHSYLYNQLEKTTQAIIEQNSFAPIF</sequence>
<evidence type="ECO:0000313" key="1">
    <source>
        <dbReference type="EMBL" id="SHH31039.1"/>
    </source>
</evidence>
<proteinExistence type="predicted"/>
<organism evidence="1 2">
    <name type="scientific">Flavobacterium johnsoniae</name>
    <name type="common">Cytophaga johnsonae</name>
    <dbReference type="NCBI Taxonomy" id="986"/>
    <lineage>
        <taxon>Bacteria</taxon>
        <taxon>Pseudomonadati</taxon>
        <taxon>Bacteroidota</taxon>
        <taxon>Flavobacteriia</taxon>
        <taxon>Flavobacteriales</taxon>
        <taxon>Flavobacteriaceae</taxon>
        <taxon>Flavobacterium</taxon>
    </lineage>
</organism>
<dbReference type="RefSeq" id="WP_073410316.1">
    <property type="nucleotide sequence ID" value="NZ_FQWH01000009.1"/>
</dbReference>
<dbReference type="Gene3D" id="3.20.20.60">
    <property type="entry name" value="Phosphoenolpyruvate-binding domains"/>
    <property type="match status" value="1"/>
</dbReference>
<keyword evidence="1" id="KW-0456">Lyase</keyword>
<dbReference type="InterPro" id="IPR015813">
    <property type="entry name" value="Pyrv/PenolPyrv_kinase-like_dom"/>
</dbReference>
<dbReference type="PANTHER" id="PTHR42905:SF16">
    <property type="entry name" value="CARBOXYPHOSPHONOENOLPYRUVATE PHOSPHONOMUTASE-LIKE PROTEIN (AFU_ORTHOLOGUE AFUA_5G07230)"/>
    <property type="match status" value="1"/>
</dbReference>
<dbReference type="InterPro" id="IPR040442">
    <property type="entry name" value="Pyrv_kinase-like_dom_sf"/>
</dbReference>
<name>A0A1M5RXW6_FLAJO</name>
<protein>
    <submittedName>
        <fullName evidence="1">2-Methylisocitrate lyase, PEP mutase family</fullName>
    </submittedName>
</protein>
<reference evidence="1 2" key="1">
    <citation type="submission" date="2016-11" db="EMBL/GenBank/DDBJ databases">
        <authorList>
            <person name="Jaros S."/>
            <person name="Januszkiewicz K."/>
            <person name="Wedrychowicz H."/>
        </authorList>
    </citation>
    <scope>NUCLEOTIDE SEQUENCE [LARGE SCALE GENOMIC DNA]</scope>
    <source>
        <strain evidence="1 2">DSM 6792</strain>
    </source>
</reference>
<evidence type="ECO:0000313" key="2">
    <source>
        <dbReference type="Proteomes" id="UP000184112"/>
    </source>
</evidence>
<dbReference type="InterPro" id="IPR039556">
    <property type="entry name" value="ICL/PEPM"/>
</dbReference>
<dbReference type="Pfam" id="PF13714">
    <property type="entry name" value="PEP_mutase"/>
    <property type="match status" value="1"/>
</dbReference>
<dbReference type="PANTHER" id="PTHR42905">
    <property type="entry name" value="PHOSPHOENOLPYRUVATE CARBOXYLASE"/>
    <property type="match status" value="1"/>
</dbReference>
<dbReference type="CDD" id="cd00377">
    <property type="entry name" value="ICL_PEPM"/>
    <property type="match status" value="1"/>
</dbReference>
<dbReference type="AlphaFoldDB" id="A0A1M5RXW6"/>
<gene>
    <name evidence="1" type="ORF">SAMN05444388_10948</name>
</gene>
<dbReference type="SUPFAM" id="SSF51621">
    <property type="entry name" value="Phosphoenolpyruvate/pyruvate domain"/>
    <property type="match status" value="1"/>
</dbReference>
<accession>A0A1M5RXW6</accession>
<dbReference type="EMBL" id="FQWH01000009">
    <property type="protein sequence ID" value="SHH31039.1"/>
    <property type="molecule type" value="Genomic_DNA"/>
</dbReference>
<dbReference type="Proteomes" id="UP000184112">
    <property type="component" value="Unassembled WGS sequence"/>
</dbReference>
<dbReference type="GO" id="GO:0016829">
    <property type="term" value="F:lyase activity"/>
    <property type="evidence" value="ECO:0007669"/>
    <property type="project" value="UniProtKB-KW"/>
</dbReference>